<feature type="signal peptide" evidence="1">
    <location>
        <begin position="1"/>
        <end position="22"/>
    </location>
</feature>
<proteinExistence type="predicted"/>
<dbReference type="RefSeq" id="WP_215758872.1">
    <property type="nucleotide sequence ID" value="NZ_JAHKBE010000003.1"/>
</dbReference>
<dbReference type="InterPro" id="IPR045690">
    <property type="entry name" value="DUF6055"/>
</dbReference>
<dbReference type="Pfam" id="PF19527">
    <property type="entry name" value="DUF6055"/>
    <property type="match status" value="1"/>
</dbReference>
<sequence length="575" mass="65155">MKKILLSLVVLLTALQSLPAQDSLYVQYANRFQANRYLFSTVGLDSLEFFARSAMPIIRRYSNQYSAGYNDYRVNNLVNSDGTSNGMLVFGDPGLILWKPTTSDQSYNNDYTVETNRWTFKRSKESEHFVVFWDRMFGDHPNASTVPSDCRVDIDDLLKKAEKFYATNINRLGMVVVDKPESHKSRLHQYKMSIYLLYPGTHDGVTIDNWVATGAGNDNVIGTLWITPATCHPVGSTIAHEIGHSFQYQTYCDNIINGKSNDMRSGFRYGYPGSNGGCGFWEQCAQWQAHQDYPSETVSDYNFVNWVNNHHRHFEHEWQRYASYWEQYYWTERYGLKALGRIWNESAYPEDANQAYMRLFLDNNYDTLRAQLFEYAQKTVTLDFNDTRMYATNRTWNGIQPAYDAFTVALYDTLDGWKQIGYEQCPQPTGFNIIPLLVPAAGTEVTLDLRGVDAGSQLPKADAGNQVNGDGQPVAKVRNYNVTAVSGHEGWAFGFVALCGGKRVYSPMTLVSNTDGAAASTLSGKATFKVPEGATRLWAVVQGSPTEYRQCPWDEKESLDDQLPYQLKITGAKLK</sequence>
<organism evidence="2 3">
    <name type="scientific">Hallella faecis</name>
    <dbReference type="NCBI Taxonomy" id="2841596"/>
    <lineage>
        <taxon>Bacteria</taxon>
        <taxon>Pseudomonadati</taxon>
        <taxon>Bacteroidota</taxon>
        <taxon>Bacteroidia</taxon>
        <taxon>Bacteroidales</taxon>
        <taxon>Prevotellaceae</taxon>
        <taxon>Hallella</taxon>
    </lineage>
</organism>
<dbReference type="EMBL" id="JBBNFP010000004">
    <property type="protein sequence ID" value="MEQ2485878.1"/>
    <property type="molecule type" value="Genomic_DNA"/>
</dbReference>
<evidence type="ECO:0000256" key="1">
    <source>
        <dbReference type="SAM" id="SignalP"/>
    </source>
</evidence>
<keyword evidence="3" id="KW-1185">Reference proteome</keyword>
<protein>
    <submittedName>
        <fullName evidence="2">DUF6055 domain-containing protein</fullName>
    </submittedName>
</protein>
<accession>A0ABV1FN87</accession>
<dbReference type="Proteomes" id="UP001487296">
    <property type="component" value="Unassembled WGS sequence"/>
</dbReference>
<evidence type="ECO:0000313" key="2">
    <source>
        <dbReference type="EMBL" id="MEQ2485878.1"/>
    </source>
</evidence>
<gene>
    <name evidence="2" type="ORF">AAAT34_02265</name>
</gene>
<keyword evidence="1" id="KW-0732">Signal</keyword>
<evidence type="ECO:0000313" key="3">
    <source>
        <dbReference type="Proteomes" id="UP001487296"/>
    </source>
</evidence>
<comment type="caution">
    <text evidence="2">The sequence shown here is derived from an EMBL/GenBank/DDBJ whole genome shotgun (WGS) entry which is preliminary data.</text>
</comment>
<reference evidence="2 3" key="1">
    <citation type="submission" date="2024-04" db="EMBL/GenBank/DDBJ databases">
        <title>Human intestinal bacterial collection.</title>
        <authorList>
            <person name="Pauvert C."/>
            <person name="Hitch T.C.A."/>
            <person name="Clavel T."/>
        </authorList>
    </citation>
    <scope>NUCLEOTIDE SEQUENCE [LARGE SCALE GENOMIC DNA]</scope>
    <source>
        <strain evidence="2 3">CLA-AA-H145</strain>
    </source>
</reference>
<name>A0ABV1FN87_9BACT</name>
<feature type="chain" id="PRO_5046513999" evidence="1">
    <location>
        <begin position="23"/>
        <end position="575"/>
    </location>
</feature>